<evidence type="ECO:0000313" key="1">
    <source>
        <dbReference type="EMBL" id="MBB5198738.1"/>
    </source>
</evidence>
<dbReference type="Proteomes" id="UP000571084">
    <property type="component" value="Unassembled WGS sequence"/>
</dbReference>
<gene>
    <name evidence="1" type="ORF">HNR39_000548</name>
</gene>
<accession>A0A840RP67</accession>
<reference evidence="1 2" key="1">
    <citation type="submission" date="2020-08" db="EMBL/GenBank/DDBJ databases">
        <title>Genomic Encyclopedia of Type Strains, Phase IV (KMG-IV): sequencing the most valuable type-strain genomes for metagenomic binning, comparative biology and taxonomic classification.</title>
        <authorList>
            <person name="Goeker M."/>
        </authorList>
    </citation>
    <scope>NUCLEOTIDE SEQUENCE [LARGE SCALE GENOMIC DNA]</scope>
    <source>
        <strain evidence="1 2">DSM 23240</strain>
    </source>
</reference>
<evidence type="ECO:0000313" key="2">
    <source>
        <dbReference type="Proteomes" id="UP000571084"/>
    </source>
</evidence>
<proteinExistence type="predicted"/>
<organism evidence="1 2">
    <name type="scientific">Glaciimonas immobilis</name>
    <dbReference type="NCBI Taxonomy" id="728004"/>
    <lineage>
        <taxon>Bacteria</taxon>
        <taxon>Pseudomonadati</taxon>
        <taxon>Pseudomonadota</taxon>
        <taxon>Betaproteobacteria</taxon>
        <taxon>Burkholderiales</taxon>
        <taxon>Oxalobacteraceae</taxon>
        <taxon>Glaciimonas</taxon>
    </lineage>
</organism>
<keyword evidence="2" id="KW-1185">Reference proteome</keyword>
<dbReference type="AlphaFoldDB" id="A0A840RP67"/>
<sequence>MSNIVTSCSSNVRVNNNIMATYDPAQLLDAVIQKLHLKNDAALSRSLEISPPIISKIRHRRFGSNPRGDRLIYIPVASTLR</sequence>
<name>A0A840RP67_9BURK</name>
<comment type="caution">
    <text evidence="1">The sequence shown here is derived from an EMBL/GenBank/DDBJ whole genome shotgun (WGS) entry which is preliminary data.</text>
</comment>
<protein>
    <submittedName>
        <fullName evidence="1">Uncharacterized protein</fullName>
    </submittedName>
</protein>
<dbReference type="EMBL" id="JACHHQ010000001">
    <property type="protein sequence ID" value="MBB5198738.1"/>
    <property type="molecule type" value="Genomic_DNA"/>
</dbReference>